<feature type="active site" description="Nucleophile" evidence="7">
    <location>
        <position position="328"/>
    </location>
</feature>
<accession>A0A4Y9JFD8</accession>
<comment type="cofactor">
    <cofactor evidence="1 7">
        <name>Mg(2+)</name>
        <dbReference type="ChEBI" id="CHEBI:18420"/>
    </cofactor>
</comment>
<evidence type="ECO:0000256" key="3">
    <source>
        <dbReference type="ARBA" id="ARBA00022741"/>
    </source>
</evidence>
<gene>
    <name evidence="7" type="primary">cbiA</name>
    <name evidence="10" type="ORF">E4T82_02710</name>
</gene>
<evidence type="ECO:0000256" key="7">
    <source>
        <dbReference type="HAMAP-Rule" id="MF_00027"/>
    </source>
</evidence>
<comment type="catalytic activity">
    <reaction evidence="7">
        <text>cob(II)yrinate + 2 L-glutamine + 2 ATP + 2 H2O = cob(II)yrinate a,c diamide + 2 L-glutamate + 2 ADP + 2 phosphate + 2 H(+)</text>
        <dbReference type="Rhea" id="RHEA:26289"/>
        <dbReference type="ChEBI" id="CHEBI:15377"/>
        <dbReference type="ChEBI" id="CHEBI:15378"/>
        <dbReference type="ChEBI" id="CHEBI:29985"/>
        <dbReference type="ChEBI" id="CHEBI:30616"/>
        <dbReference type="ChEBI" id="CHEBI:43474"/>
        <dbReference type="ChEBI" id="CHEBI:58359"/>
        <dbReference type="ChEBI" id="CHEBI:58537"/>
        <dbReference type="ChEBI" id="CHEBI:58894"/>
        <dbReference type="ChEBI" id="CHEBI:456216"/>
        <dbReference type="EC" id="6.3.5.11"/>
    </reaction>
</comment>
<dbReference type="UniPathway" id="UPA00148">
    <property type="reaction ID" value="UER00231"/>
</dbReference>
<proteinExistence type="inferred from homology"/>
<evidence type="ECO:0000259" key="8">
    <source>
        <dbReference type="Pfam" id="PF01656"/>
    </source>
</evidence>
<evidence type="ECO:0000256" key="5">
    <source>
        <dbReference type="ARBA" id="ARBA00022842"/>
    </source>
</evidence>
<dbReference type="RefSeq" id="WP_135181355.1">
    <property type="nucleotide sequence ID" value="NZ_JADGKZ010000002.1"/>
</dbReference>
<dbReference type="CDD" id="cd03130">
    <property type="entry name" value="GATase1_CobB"/>
    <property type="match status" value="1"/>
</dbReference>
<dbReference type="Gene3D" id="3.40.50.880">
    <property type="match status" value="1"/>
</dbReference>
<comment type="caution">
    <text evidence="10">The sequence shown here is derived from an EMBL/GenBank/DDBJ whole genome shotgun (WGS) entry which is preliminary data.</text>
</comment>
<comment type="similarity">
    <text evidence="7">Belongs to the CobB/CbiA family.</text>
</comment>
<keyword evidence="6 7" id="KW-0315">Glutamine amidotransferase</keyword>
<dbReference type="InterPro" id="IPR002586">
    <property type="entry name" value="CobQ/CobB/MinD/ParA_Nub-bd_dom"/>
</dbReference>
<evidence type="ECO:0000259" key="9">
    <source>
        <dbReference type="Pfam" id="PF07685"/>
    </source>
</evidence>
<dbReference type="PANTHER" id="PTHR43873">
    <property type="entry name" value="COBYRINATE A,C-DIAMIDE SYNTHASE"/>
    <property type="match status" value="1"/>
</dbReference>
<dbReference type="HAMAP" id="MF_00027">
    <property type="entry name" value="CobB_CbiA"/>
    <property type="match status" value="1"/>
</dbReference>
<comment type="pathway">
    <text evidence="7">Cofactor biosynthesis; adenosylcobalamin biosynthesis; cob(II)yrinate a,c-diamide from sirohydrochlorin (anaerobic route): step 10/10.</text>
</comment>
<dbReference type="AlphaFoldDB" id="A0A4Y9JFD8"/>
<evidence type="ECO:0000256" key="6">
    <source>
        <dbReference type="ARBA" id="ARBA00022962"/>
    </source>
</evidence>
<reference evidence="10 11" key="1">
    <citation type="submission" date="2019-03" db="EMBL/GenBank/DDBJ databases">
        <title>Diversity of the mouse oral microbiome.</title>
        <authorList>
            <person name="Joseph S."/>
            <person name="Aduse-Opoku J."/>
            <person name="Curtis M."/>
            <person name="Wade W."/>
            <person name="Hashim A."/>
        </authorList>
    </citation>
    <scope>NUCLEOTIDE SEQUENCE [LARGE SCALE GENOMIC DNA]</scope>
    <source>
        <strain evidence="10 11">WM131</strain>
    </source>
</reference>
<comment type="function">
    <text evidence="7">Catalyzes the ATP-dependent amidation of the two carboxylate groups at positions a and c of cobyrinate, using either L-glutamine or ammonia as the nitrogen source.</text>
</comment>
<evidence type="ECO:0000256" key="4">
    <source>
        <dbReference type="ARBA" id="ARBA00022840"/>
    </source>
</evidence>
<dbReference type="Pfam" id="PF01656">
    <property type="entry name" value="CbiA"/>
    <property type="match status" value="1"/>
</dbReference>
<protein>
    <recommendedName>
        <fullName evidence="7">Cobyrinate a,c-diamide synthase</fullName>
        <ecNumber evidence="7">6.3.5.11</ecNumber>
    </recommendedName>
    <alternativeName>
        <fullName evidence="7">Cobyrinic acid a,c-diamide synthetase</fullName>
    </alternativeName>
</protein>
<dbReference type="InterPro" id="IPR029062">
    <property type="entry name" value="Class_I_gatase-like"/>
</dbReference>
<evidence type="ECO:0000256" key="1">
    <source>
        <dbReference type="ARBA" id="ARBA00001946"/>
    </source>
</evidence>
<evidence type="ECO:0000256" key="2">
    <source>
        <dbReference type="ARBA" id="ARBA00022598"/>
    </source>
</evidence>
<feature type="domain" description="CobB/CobQ-like glutamine amidotransferase" evidence="9">
    <location>
        <begin position="247"/>
        <end position="437"/>
    </location>
</feature>
<keyword evidence="7" id="KW-0169">Cobalamin biosynthesis</keyword>
<keyword evidence="2 7" id="KW-0436">Ligase</keyword>
<dbReference type="Pfam" id="PF07685">
    <property type="entry name" value="GATase_3"/>
    <property type="match status" value="1"/>
</dbReference>
<dbReference type="EMBL" id="SPPD01000002">
    <property type="protein sequence ID" value="TFU98689.1"/>
    <property type="molecule type" value="Genomic_DNA"/>
</dbReference>
<dbReference type="PROSITE" id="PS51274">
    <property type="entry name" value="GATASE_COBBQ"/>
    <property type="match status" value="1"/>
</dbReference>
<dbReference type="EC" id="6.3.5.11" evidence="7"/>
<dbReference type="InterPro" id="IPR011698">
    <property type="entry name" value="GATase_3"/>
</dbReference>
<dbReference type="PANTHER" id="PTHR43873:SF1">
    <property type="entry name" value="COBYRINATE A,C-DIAMIDE SYNTHASE"/>
    <property type="match status" value="1"/>
</dbReference>
<dbReference type="NCBIfam" id="TIGR00379">
    <property type="entry name" value="cobB"/>
    <property type="match status" value="1"/>
</dbReference>
<sequence length="457" mass="51112">MKEFMLAGVSSGVGKTTVTLGILKGLANMGYQVQPYKVGPDYIDTAYHSRITKRASRNLDSFMIPDREALAWSYYKWHQDADVAVVEGVMGLFDGLGTDKDCASSADIAKKLGIPVILIIDGKATSTSAAAMVHGFSTFDSDLTIAGVIINRVASKNHYELIKGAIERYTDVEVLGYFPKNTEVELPSRHLGLIPDVEMENLEKTFDVLGGLAQEHIDLERLLKKVEKSEQAVHSPFQVKNYAPLRLAYAMDDAFHFYYEDNLDFLTDLGITLIPFSPLKDKELPVADAYYFGGGFPEIYAEELMNNSSFRASVLHTHQKGRPIYAECGGLMYLGTSLEIDDKSYDMVGIFDGTSVMTSRLKCFGYCEATTVIDSLFGPKGTKVRGHEFHHSVFETEEATVLDLEKSRDGEVVAKWEGGYQKGRTFASYLHVHFYQKEELLHHWLEYICEARNDESV</sequence>
<dbReference type="InterPro" id="IPR004484">
    <property type="entry name" value="CbiA/CobB_synth"/>
</dbReference>
<dbReference type="SUPFAM" id="SSF52540">
    <property type="entry name" value="P-loop containing nucleoside triphosphate hydrolases"/>
    <property type="match status" value="1"/>
</dbReference>
<dbReference type="InterPro" id="IPR027417">
    <property type="entry name" value="P-loop_NTPase"/>
</dbReference>
<feature type="site" description="Increases nucleophilicity of active site Cys" evidence="7">
    <location>
        <position position="431"/>
    </location>
</feature>
<dbReference type="CDD" id="cd05388">
    <property type="entry name" value="CobB_N"/>
    <property type="match status" value="1"/>
</dbReference>
<evidence type="ECO:0000313" key="10">
    <source>
        <dbReference type="EMBL" id="TFU98689.1"/>
    </source>
</evidence>
<dbReference type="GO" id="GO:0009236">
    <property type="term" value="P:cobalamin biosynthetic process"/>
    <property type="evidence" value="ECO:0007669"/>
    <property type="project" value="UniProtKB-UniRule"/>
</dbReference>
<dbReference type="SUPFAM" id="SSF52317">
    <property type="entry name" value="Class I glutamine amidotransferase-like"/>
    <property type="match status" value="1"/>
</dbReference>
<dbReference type="OrthoDB" id="9764035at2"/>
<feature type="domain" description="CobQ/CobB/MinD/ParA nucleotide binding" evidence="8">
    <location>
        <begin position="5"/>
        <end position="191"/>
    </location>
</feature>
<comment type="miscellaneous">
    <text evidence="7">The a and c carboxylates of cobyrinate are activated for nucleophilic attack via formation of a phosphorylated intermediate by ATP. CbiA catalyzes first the amidation of the c-carboxylate, and then that of the a-carboxylate.</text>
</comment>
<organism evidence="10 11">
    <name type="scientific">Streptococcus cuniculi</name>
    <dbReference type="NCBI Taxonomy" id="1432788"/>
    <lineage>
        <taxon>Bacteria</taxon>
        <taxon>Bacillati</taxon>
        <taxon>Bacillota</taxon>
        <taxon>Bacilli</taxon>
        <taxon>Lactobacillales</taxon>
        <taxon>Streptococcaceae</taxon>
        <taxon>Streptococcus</taxon>
    </lineage>
</organism>
<dbReference type="NCBIfam" id="NF002204">
    <property type="entry name" value="PRK01077.1"/>
    <property type="match status" value="1"/>
</dbReference>
<keyword evidence="4 7" id="KW-0067">ATP-binding</keyword>
<name>A0A4Y9JFD8_9STRE</name>
<dbReference type="Proteomes" id="UP000297253">
    <property type="component" value="Unassembled WGS sequence"/>
</dbReference>
<dbReference type="GO" id="GO:0005524">
    <property type="term" value="F:ATP binding"/>
    <property type="evidence" value="ECO:0007669"/>
    <property type="project" value="UniProtKB-UniRule"/>
</dbReference>
<dbReference type="GO" id="GO:0042242">
    <property type="term" value="F:cobyrinic acid a,c-diamide synthase activity"/>
    <property type="evidence" value="ECO:0007669"/>
    <property type="project" value="UniProtKB-UniRule"/>
</dbReference>
<keyword evidence="5 7" id="KW-0460">Magnesium</keyword>
<comment type="domain">
    <text evidence="7">Comprises of two domains. The C-terminal domain contains the binding site for glutamine and catalyzes the hydrolysis of this substrate to glutamate and ammonia. The N-terminal domain is anticipated to bind ATP and cobyrinate and catalyzes the ultimate synthesis of the diamide product. The ammonia produced via the glutaminase domain is probably translocated to the adjacent domain via a molecular tunnel, where it reacts with an activated intermediate.</text>
</comment>
<keyword evidence="3 7" id="KW-0547">Nucleotide-binding</keyword>
<dbReference type="Gene3D" id="3.40.50.300">
    <property type="entry name" value="P-loop containing nucleotide triphosphate hydrolases"/>
    <property type="match status" value="2"/>
</dbReference>
<evidence type="ECO:0000313" key="11">
    <source>
        <dbReference type="Proteomes" id="UP000297253"/>
    </source>
</evidence>